<dbReference type="Pfam" id="PF14863">
    <property type="entry name" value="Alkyl_sulf_dimr"/>
    <property type="match status" value="1"/>
</dbReference>
<dbReference type="InterPro" id="IPR001279">
    <property type="entry name" value="Metallo-B-lactamas"/>
</dbReference>
<dbReference type="InterPro" id="IPR029228">
    <property type="entry name" value="Alkyl_sulf_dimr"/>
</dbReference>
<dbReference type="Pfam" id="PF00753">
    <property type="entry name" value="Lactamase_B"/>
    <property type="match status" value="1"/>
</dbReference>
<feature type="domain" description="Metallo-beta-lactamase" evidence="1">
    <location>
        <begin position="31"/>
        <end position="259"/>
    </location>
</feature>
<reference evidence="2 3" key="1">
    <citation type="submission" date="2015-10" db="EMBL/GenBank/DDBJ databases">
        <title>Metagenome-Assembled Genomes uncover a global brackish microbiome.</title>
        <authorList>
            <person name="Hugerth L.W."/>
            <person name="Larsson J."/>
            <person name="Alneberg J."/>
            <person name="Lindh M.V."/>
            <person name="Legrand C."/>
            <person name="Pinhassi J."/>
            <person name="Andersson A.F."/>
        </authorList>
    </citation>
    <scope>NUCLEOTIDE SEQUENCE [LARGE SCALE GENOMIC DNA]</scope>
    <source>
        <strain evidence="2">BACL6 MAG-120924-bin43</strain>
    </source>
</reference>
<dbReference type="EMBL" id="LIBJ01000370">
    <property type="protein sequence ID" value="KRO46058.1"/>
    <property type="molecule type" value="Genomic_DNA"/>
</dbReference>
<dbReference type="GO" id="GO:0046983">
    <property type="term" value="F:protein dimerization activity"/>
    <property type="evidence" value="ECO:0007669"/>
    <property type="project" value="InterPro"/>
</dbReference>
<dbReference type="InterPro" id="IPR052195">
    <property type="entry name" value="Bact_Alkyl/Aryl-Sulfatase"/>
</dbReference>
<dbReference type="GO" id="GO:0016787">
    <property type="term" value="F:hydrolase activity"/>
    <property type="evidence" value="ECO:0007669"/>
    <property type="project" value="UniProtKB-KW"/>
</dbReference>
<proteinExistence type="predicted"/>
<comment type="caution">
    <text evidence="2">The sequence shown here is derived from an EMBL/GenBank/DDBJ whole genome shotgun (WGS) entry which is preliminary data.</text>
</comment>
<dbReference type="InterPro" id="IPR038536">
    <property type="entry name" value="Alkyl/aryl-sulf_dimr_sf"/>
</dbReference>
<dbReference type="SUPFAM" id="SSF56281">
    <property type="entry name" value="Metallo-hydrolase/oxidoreductase"/>
    <property type="match status" value="1"/>
</dbReference>
<accession>A0A0R2QEQ3</accession>
<dbReference type="PANTHER" id="PTHR43223:SF2">
    <property type="entry name" value="METALLO-BETA-LACTAMASE DOMAIN-CONTAINING PROTEIN"/>
    <property type="match status" value="1"/>
</dbReference>
<gene>
    <name evidence="2" type="ORF">ABR75_03530</name>
</gene>
<evidence type="ECO:0000313" key="3">
    <source>
        <dbReference type="Proteomes" id="UP000051017"/>
    </source>
</evidence>
<dbReference type="Gene3D" id="1.25.40.880">
    <property type="entry name" value="Alkyl sulfatase, dimerisation domain"/>
    <property type="match status" value="1"/>
</dbReference>
<name>A0A0R2QEQ3_9ACTN</name>
<dbReference type="PANTHER" id="PTHR43223">
    <property type="entry name" value="ALKYL/ARYL-SULFATASE"/>
    <property type="match status" value="1"/>
</dbReference>
<keyword evidence="2" id="KW-0378">Hydrolase</keyword>
<protein>
    <submittedName>
        <fullName evidence="2">MBL fold metallo-hydrolase</fullName>
    </submittedName>
</protein>
<dbReference type="AlphaFoldDB" id="A0A0R2QEQ3"/>
<evidence type="ECO:0000259" key="1">
    <source>
        <dbReference type="SMART" id="SM00849"/>
    </source>
</evidence>
<evidence type="ECO:0000313" key="2">
    <source>
        <dbReference type="EMBL" id="KRO46058.1"/>
    </source>
</evidence>
<sequence length="439" mass="48550">MHPIELSTKVIDSGIADQPLNRVTNEITELETDLAIVESFSHSVVWDTGDGLMCFDASGAGSGEAVVQSIRTWRTSPISTLVYTHGHADHVGGSFAFANDAASKGAPTPHVIGHENVNKRIDRYNTTNEWNLRINQRQFGGIKSDMKPNSGNMRVSLSLGESTQQFLPLATLRPDESFTDQLIIQAGNTTVEFHHARGETDDHLWGWIPEKKWLFTGDFVIWNYPNAGNPQKVQRYALEWATALRRMIAQGPELLLPAHGLPIEGKKRIATVLDDIATSLETLVFQVIDMMNAGETLDTIIHSVKVPQHILDKPYMRPFYDEPEFVVRNIWRLYGGWWDGAASRLKPAPDVVVAQELAHLAGGAHVLMQRALELAETDIRLACHLADLAGWAAPDDASVHAGRATIYGKRRYSEMSLMSKGIYKAAARESEAIVKNAGT</sequence>
<dbReference type="SMART" id="SM00849">
    <property type="entry name" value="Lactamase_B"/>
    <property type="match status" value="1"/>
</dbReference>
<dbReference type="Gene3D" id="3.60.15.30">
    <property type="entry name" value="Metallo-beta-lactamase domain"/>
    <property type="match status" value="1"/>
</dbReference>
<dbReference type="InterPro" id="IPR036866">
    <property type="entry name" value="RibonucZ/Hydroxyglut_hydro"/>
</dbReference>
<dbReference type="Proteomes" id="UP000051017">
    <property type="component" value="Unassembled WGS sequence"/>
</dbReference>
<organism evidence="2 3">
    <name type="scientific">Acidimicrobiia bacterium BACL6 MAG-120924-bin43</name>
    <dbReference type="NCBI Taxonomy" id="1655583"/>
    <lineage>
        <taxon>Bacteria</taxon>
        <taxon>Bacillati</taxon>
        <taxon>Actinomycetota</taxon>
        <taxon>Acidimicrobiia</taxon>
        <taxon>acIV cluster</taxon>
    </lineage>
</organism>